<accession>A0A921UCM8</accession>
<keyword evidence="1" id="KW-0472">Membrane</keyword>
<feature type="transmembrane region" description="Helical" evidence="1">
    <location>
        <begin position="123"/>
        <end position="143"/>
    </location>
</feature>
<dbReference type="EMBL" id="CM027685">
    <property type="protein sequence ID" value="KAG0526633.1"/>
    <property type="molecule type" value="Genomic_DNA"/>
</dbReference>
<name>A0A921UCM8_SORBI</name>
<protein>
    <submittedName>
        <fullName evidence="2">Uncharacterized protein</fullName>
    </submittedName>
</protein>
<gene>
    <name evidence="2" type="ORF">BDA96_06G162300</name>
</gene>
<evidence type="ECO:0000313" key="3">
    <source>
        <dbReference type="Proteomes" id="UP000807115"/>
    </source>
</evidence>
<evidence type="ECO:0000313" key="2">
    <source>
        <dbReference type="EMBL" id="KAG0526633.1"/>
    </source>
</evidence>
<evidence type="ECO:0000256" key="1">
    <source>
        <dbReference type="SAM" id="Phobius"/>
    </source>
</evidence>
<dbReference type="Proteomes" id="UP000807115">
    <property type="component" value="Chromosome 6"/>
</dbReference>
<keyword evidence="1" id="KW-1133">Transmembrane helix</keyword>
<proteinExistence type="predicted"/>
<reference evidence="2" key="1">
    <citation type="journal article" date="2019" name="BMC Genomics">
        <title>A new reference genome for Sorghum bicolor reveals high levels of sequence similarity between sweet and grain genotypes: implications for the genetics of sugar metabolism.</title>
        <authorList>
            <person name="Cooper E.A."/>
            <person name="Brenton Z.W."/>
            <person name="Flinn B.S."/>
            <person name="Jenkins J."/>
            <person name="Shu S."/>
            <person name="Flowers D."/>
            <person name="Luo F."/>
            <person name="Wang Y."/>
            <person name="Xia P."/>
            <person name="Barry K."/>
            <person name="Daum C."/>
            <person name="Lipzen A."/>
            <person name="Yoshinaga Y."/>
            <person name="Schmutz J."/>
            <person name="Saski C."/>
            <person name="Vermerris W."/>
            <person name="Kresovich S."/>
        </authorList>
    </citation>
    <scope>NUCLEOTIDE SEQUENCE</scope>
</reference>
<keyword evidence="1" id="KW-0812">Transmembrane</keyword>
<organism evidence="2 3">
    <name type="scientific">Sorghum bicolor</name>
    <name type="common">Sorghum</name>
    <name type="synonym">Sorghum vulgare</name>
    <dbReference type="NCBI Taxonomy" id="4558"/>
    <lineage>
        <taxon>Eukaryota</taxon>
        <taxon>Viridiplantae</taxon>
        <taxon>Streptophyta</taxon>
        <taxon>Embryophyta</taxon>
        <taxon>Tracheophyta</taxon>
        <taxon>Spermatophyta</taxon>
        <taxon>Magnoliopsida</taxon>
        <taxon>Liliopsida</taxon>
        <taxon>Poales</taxon>
        <taxon>Poaceae</taxon>
        <taxon>PACMAD clade</taxon>
        <taxon>Panicoideae</taxon>
        <taxon>Andropogonodae</taxon>
        <taxon>Andropogoneae</taxon>
        <taxon>Sorghinae</taxon>
        <taxon>Sorghum</taxon>
    </lineage>
</organism>
<sequence>MGAVSCGEQFVHCYAMQDGNSVLWRTICALLDAMQGRECCVHGHHHGSRSRGNSLRATVETSWRQFSVKLLFSLFASQLEIRPYTHLVCLTLILFCFHKFISLLYIIYQKPSQDAFLVGAMQIHVRACIYIHSCTIILFVICLTHRNMLFPIRYNWCTRIIHGTRLKN</sequence>
<dbReference type="AlphaFoldDB" id="A0A921UCM8"/>
<comment type="caution">
    <text evidence="2">The sequence shown here is derived from an EMBL/GenBank/DDBJ whole genome shotgun (WGS) entry which is preliminary data.</text>
</comment>
<reference evidence="2" key="2">
    <citation type="submission" date="2020-10" db="EMBL/GenBank/DDBJ databases">
        <authorList>
            <person name="Cooper E.A."/>
            <person name="Brenton Z.W."/>
            <person name="Flinn B.S."/>
            <person name="Jenkins J."/>
            <person name="Shu S."/>
            <person name="Flowers D."/>
            <person name="Luo F."/>
            <person name="Wang Y."/>
            <person name="Xia P."/>
            <person name="Barry K."/>
            <person name="Daum C."/>
            <person name="Lipzen A."/>
            <person name="Yoshinaga Y."/>
            <person name="Schmutz J."/>
            <person name="Saski C."/>
            <person name="Vermerris W."/>
            <person name="Kresovich S."/>
        </authorList>
    </citation>
    <scope>NUCLEOTIDE SEQUENCE</scope>
</reference>
<feature type="transmembrane region" description="Helical" evidence="1">
    <location>
        <begin position="87"/>
        <end position="108"/>
    </location>
</feature>